<keyword evidence="4" id="KW-1003">Cell membrane</keyword>
<keyword evidence="7 8" id="KW-0472">Membrane</keyword>
<keyword evidence="6 8" id="KW-1133">Transmembrane helix</keyword>
<evidence type="ECO:0000256" key="2">
    <source>
        <dbReference type="ARBA" id="ARBA00009773"/>
    </source>
</evidence>
<feature type="transmembrane region" description="Helical" evidence="8">
    <location>
        <begin position="269"/>
        <end position="293"/>
    </location>
</feature>
<dbReference type="PANTHER" id="PTHR21716">
    <property type="entry name" value="TRANSMEMBRANE PROTEIN"/>
    <property type="match status" value="1"/>
</dbReference>
<keyword evidence="5 8" id="KW-0812">Transmembrane</keyword>
<evidence type="ECO:0000256" key="7">
    <source>
        <dbReference type="ARBA" id="ARBA00023136"/>
    </source>
</evidence>
<feature type="transmembrane region" description="Helical" evidence="8">
    <location>
        <begin position="214"/>
        <end position="237"/>
    </location>
</feature>
<organism evidence="9 10">
    <name type="scientific">Saccharopolyspora oryzae</name>
    <dbReference type="NCBI Taxonomy" id="2997343"/>
    <lineage>
        <taxon>Bacteria</taxon>
        <taxon>Bacillati</taxon>
        <taxon>Actinomycetota</taxon>
        <taxon>Actinomycetes</taxon>
        <taxon>Pseudonocardiales</taxon>
        <taxon>Pseudonocardiaceae</taxon>
        <taxon>Saccharopolyspora</taxon>
    </lineage>
</organism>
<evidence type="ECO:0000313" key="9">
    <source>
        <dbReference type="EMBL" id="MDA3628958.1"/>
    </source>
</evidence>
<evidence type="ECO:0000256" key="8">
    <source>
        <dbReference type="SAM" id="Phobius"/>
    </source>
</evidence>
<dbReference type="Pfam" id="PF01594">
    <property type="entry name" value="AI-2E_transport"/>
    <property type="match status" value="1"/>
</dbReference>
<feature type="transmembrane region" description="Helical" evidence="8">
    <location>
        <begin position="243"/>
        <end position="262"/>
    </location>
</feature>
<comment type="caution">
    <text evidence="9">The sequence shown here is derived from an EMBL/GenBank/DDBJ whole genome shotgun (WGS) entry which is preliminary data.</text>
</comment>
<accession>A0ABT4V4T0</accession>
<dbReference type="EMBL" id="JAQGLA010000056">
    <property type="protein sequence ID" value="MDA3628958.1"/>
    <property type="molecule type" value="Genomic_DNA"/>
</dbReference>
<feature type="transmembrane region" description="Helical" evidence="8">
    <location>
        <begin position="73"/>
        <end position="98"/>
    </location>
</feature>
<feature type="transmembrane region" description="Helical" evidence="8">
    <location>
        <begin position="160"/>
        <end position="178"/>
    </location>
</feature>
<keyword evidence="3" id="KW-0813">Transport</keyword>
<sequence length="362" mass="37642">MGDTGASGIPRGLRVAAAVGWRLLVLVAVAWVLWQVFDVLYGEVMSVAVAGLLAALMAPAVNWLVRKGMHRTLAALLVLVGGLCALGAVLAVVINTLVAGVAGLSEQLVASFEQIRSWLIRGPLSLSQQQLNEVFQQLTQALRIDQSGLPTTALATTGTLLRFLAGMLLGLFTLFFFLRDGGRIWSFVVQVTVPRTVRQRVHVAGQRGFATLVAYVRATAAVAFIDAALIGIGALVLGVPLPFVLAVVIFLGAFVPYVGAVVTGGLAVLVALAANGFVTALILLAVVVCVMQLEGHVLQPFLLGHAVRLHPLAVVLSVTSGFTIAGVGGAVLAVPLVATANTVVRSLVTDSRASPSTNGQVR</sequence>
<dbReference type="PANTHER" id="PTHR21716:SF53">
    <property type="entry name" value="PERMEASE PERM-RELATED"/>
    <property type="match status" value="1"/>
</dbReference>
<dbReference type="InterPro" id="IPR002549">
    <property type="entry name" value="AI-2E-like"/>
</dbReference>
<protein>
    <submittedName>
        <fullName evidence="9">AI-2E family transporter</fullName>
    </submittedName>
</protein>
<comment type="similarity">
    <text evidence="2">Belongs to the autoinducer-2 exporter (AI-2E) (TC 2.A.86) family.</text>
</comment>
<comment type="subcellular location">
    <subcellularLocation>
        <location evidence="1">Cell membrane</location>
        <topology evidence="1">Multi-pass membrane protein</topology>
    </subcellularLocation>
</comment>
<evidence type="ECO:0000313" key="10">
    <source>
        <dbReference type="Proteomes" id="UP001210380"/>
    </source>
</evidence>
<gene>
    <name evidence="9" type="ORF">OU415_26230</name>
</gene>
<feature type="transmembrane region" description="Helical" evidence="8">
    <location>
        <begin position="12"/>
        <end position="34"/>
    </location>
</feature>
<evidence type="ECO:0000256" key="1">
    <source>
        <dbReference type="ARBA" id="ARBA00004651"/>
    </source>
</evidence>
<evidence type="ECO:0000256" key="4">
    <source>
        <dbReference type="ARBA" id="ARBA00022475"/>
    </source>
</evidence>
<feature type="transmembrane region" description="Helical" evidence="8">
    <location>
        <begin position="40"/>
        <end position="61"/>
    </location>
</feature>
<name>A0ABT4V4T0_9PSEU</name>
<evidence type="ECO:0000256" key="3">
    <source>
        <dbReference type="ARBA" id="ARBA00022448"/>
    </source>
</evidence>
<reference evidence="9 10" key="1">
    <citation type="submission" date="2022-11" db="EMBL/GenBank/DDBJ databases">
        <title>Draft genome sequence of Saccharopolyspora sp. WRP15-2 isolated from rhizosphere soils of wild rice in Thailand.</title>
        <authorList>
            <person name="Duangmal K."/>
            <person name="Kammanee S."/>
            <person name="Muangham S."/>
        </authorList>
    </citation>
    <scope>NUCLEOTIDE SEQUENCE [LARGE SCALE GENOMIC DNA]</scope>
    <source>
        <strain evidence="9 10">WRP15-2</strain>
    </source>
</reference>
<dbReference type="RefSeq" id="WP_270951906.1">
    <property type="nucleotide sequence ID" value="NZ_JAQGLA010000056.1"/>
</dbReference>
<evidence type="ECO:0000256" key="6">
    <source>
        <dbReference type="ARBA" id="ARBA00022989"/>
    </source>
</evidence>
<dbReference type="Proteomes" id="UP001210380">
    <property type="component" value="Unassembled WGS sequence"/>
</dbReference>
<proteinExistence type="inferred from homology"/>
<evidence type="ECO:0000256" key="5">
    <source>
        <dbReference type="ARBA" id="ARBA00022692"/>
    </source>
</evidence>
<keyword evidence="10" id="KW-1185">Reference proteome</keyword>
<feature type="transmembrane region" description="Helical" evidence="8">
    <location>
        <begin position="313"/>
        <end position="338"/>
    </location>
</feature>